<reference evidence="3 4" key="1">
    <citation type="submission" date="2017-12" db="EMBL/GenBank/DDBJ databases">
        <title>The draft genome sequence of Brumimicrobium saltpan LHR20.</title>
        <authorList>
            <person name="Do Z.-J."/>
            <person name="Luo H.-R."/>
        </authorList>
    </citation>
    <scope>NUCLEOTIDE SEQUENCE [LARGE SCALE GENOMIC DNA]</scope>
    <source>
        <strain evidence="3 4">LHR20</strain>
    </source>
</reference>
<evidence type="ECO:0000313" key="3">
    <source>
        <dbReference type="EMBL" id="PKR80966.1"/>
    </source>
</evidence>
<dbReference type="Gene3D" id="3.20.20.220">
    <property type="match status" value="1"/>
</dbReference>
<dbReference type="Pfam" id="PF01619">
    <property type="entry name" value="Pro_dh"/>
    <property type="match status" value="1"/>
</dbReference>
<organism evidence="3 4">
    <name type="scientific">Brumimicrobium salinarum</name>
    <dbReference type="NCBI Taxonomy" id="2058658"/>
    <lineage>
        <taxon>Bacteria</taxon>
        <taxon>Pseudomonadati</taxon>
        <taxon>Bacteroidota</taxon>
        <taxon>Flavobacteriia</taxon>
        <taxon>Flavobacteriales</taxon>
        <taxon>Crocinitomicaceae</taxon>
        <taxon>Brumimicrobium</taxon>
    </lineage>
</organism>
<dbReference type="InterPro" id="IPR015659">
    <property type="entry name" value="Proline_oxidase"/>
</dbReference>
<dbReference type="AlphaFoldDB" id="A0A2I0R316"/>
<evidence type="ECO:0000313" key="4">
    <source>
        <dbReference type="Proteomes" id="UP000236654"/>
    </source>
</evidence>
<name>A0A2I0R316_9FLAO</name>
<dbReference type="RefSeq" id="WP_101334348.1">
    <property type="nucleotide sequence ID" value="NZ_PJNI01000007.1"/>
</dbReference>
<dbReference type="Proteomes" id="UP000236654">
    <property type="component" value="Unassembled WGS sequence"/>
</dbReference>
<dbReference type="InterPro" id="IPR002872">
    <property type="entry name" value="Proline_DH_dom"/>
</dbReference>
<protein>
    <submittedName>
        <fullName evidence="3">Proline dehydrogenase</fullName>
    </submittedName>
</protein>
<dbReference type="PANTHER" id="PTHR13914:SF0">
    <property type="entry name" value="PROLINE DEHYDROGENASE 1, MITOCHONDRIAL"/>
    <property type="match status" value="1"/>
</dbReference>
<dbReference type="SUPFAM" id="SSF51730">
    <property type="entry name" value="FAD-linked oxidoreductase"/>
    <property type="match status" value="1"/>
</dbReference>
<dbReference type="InterPro" id="IPR029041">
    <property type="entry name" value="FAD-linked_oxidoreductase-like"/>
</dbReference>
<accession>A0A2I0R316</accession>
<dbReference type="GO" id="GO:0010133">
    <property type="term" value="P:L-proline catabolic process to L-glutamate"/>
    <property type="evidence" value="ECO:0007669"/>
    <property type="project" value="TreeGrafter"/>
</dbReference>
<proteinExistence type="predicted"/>
<comment type="caution">
    <text evidence="3">The sequence shown here is derived from an EMBL/GenBank/DDBJ whole genome shotgun (WGS) entry which is preliminary data.</text>
</comment>
<evidence type="ECO:0000259" key="2">
    <source>
        <dbReference type="Pfam" id="PF01619"/>
    </source>
</evidence>
<dbReference type="PANTHER" id="PTHR13914">
    <property type="entry name" value="PROLINE OXIDASE"/>
    <property type="match status" value="1"/>
</dbReference>
<dbReference type="GO" id="GO:0071949">
    <property type="term" value="F:FAD binding"/>
    <property type="evidence" value="ECO:0007669"/>
    <property type="project" value="TreeGrafter"/>
</dbReference>
<keyword evidence="4" id="KW-1185">Reference proteome</keyword>
<feature type="domain" description="Proline dehydrogenase" evidence="2">
    <location>
        <begin position="74"/>
        <end position="372"/>
    </location>
</feature>
<keyword evidence="1" id="KW-0560">Oxidoreductase</keyword>
<gene>
    <name evidence="3" type="ORF">CW751_07310</name>
</gene>
<evidence type="ECO:0000256" key="1">
    <source>
        <dbReference type="ARBA" id="ARBA00023002"/>
    </source>
</evidence>
<dbReference type="GO" id="GO:0004657">
    <property type="term" value="F:proline dehydrogenase activity"/>
    <property type="evidence" value="ECO:0007669"/>
    <property type="project" value="InterPro"/>
</dbReference>
<dbReference type="EMBL" id="PJNI01000007">
    <property type="protein sequence ID" value="PKR80966.1"/>
    <property type="molecule type" value="Genomic_DNA"/>
</dbReference>
<dbReference type="OrthoDB" id="1401444at2"/>
<sequence length="392" mass="45249">MISFDNTEIAFKYKSNKDLKRAYTMFKLVGKSWLVQIGKAMVPIAFKLRLPIKGIIRATIFKQFCGGETIDDCDKTIQILYDNNVGTILDYSVEGKTEEKDFDATRDEILATIDKAKGNKAIPFAVFKPTGLSRHALLEKLNDESAEPTPEEKEEFTRVFNRINDICKHAYNSDVPIFIDAEESWYQDTLDRIVESMMANYNKDKSIIYNTFQMYRHDRLEYLKKGIDKARREGYNFCGKLVRGAYMEKERERASEMGYPSPIQPDKEACDRDFNEGIELMVKNIDVCGLCCGTHNEDSSHLLAKLMEENNIKKDDKRIYFAQLLGMSDHISFNLAYHDYQVAKYVPYGPVKDVMPYLLRRADENTSVAGQTGRELDLISREWKRRKGKLAI</sequence>